<dbReference type="InterPro" id="IPR051321">
    <property type="entry name" value="PHA/PHB_synthase"/>
</dbReference>
<dbReference type="Proteomes" id="UP001165565">
    <property type="component" value="Unassembled WGS sequence"/>
</dbReference>
<dbReference type="AlphaFoldDB" id="A0AA41ZDW0"/>
<gene>
    <name evidence="3" type="ORF">NEE01_09935</name>
</gene>
<sequence length="364" mass="39434">MSVYRGTAQTSAPQHGPRPLPLFLDMVRSETAASPERLPAVLEGLRRYQEAPRGRVRRAMPARFRKRRARLRDYGGEGPPVVFVPSLINPPFVLDLTPATSLVRWIAASGFHAWLVDWGVTDPRDRDMDVAAHVERVLEPLLAKLPAPPLLIGYCLGGTMALAAASRMKVAGLATIASPWRFAGYGAAARDIAALWESARPTCDQLGVVPMEVLQTGFWRLDPARTVAKYEAFAKLEGDRAAMFVALEDWANAGEPLTYAAGAELFERFIGEDLPGRGLWRVGGVAVGPERVDCPSIDYVSLSDRIVPAATAAGLGARRDLGAGHVGMIVGGSARRQLWEPLRDWLHGVAGGREPGQSKEEHAP</sequence>
<evidence type="ECO:0000259" key="2">
    <source>
        <dbReference type="Pfam" id="PF12697"/>
    </source>
</evidence>
<dbReference type="EMBL" id="JANFAV010000005">
    <property type="protein sequence ID" value="MCW6535104.1"/>
    <property type="molecule type" value="Genomic_DNA"/>
</dbReference>
<feature type="region of interest" description="Disordered" evidence="1">
    <location>
        <begin position="1"/>
        <end position="20"/>
    </location>
</feature>
<proteinExistence type="predicted"/>
<comment type="caution">
    <text evidence="3">The sequence shown here is derived from an EMBL/GenBank/DDBJ whole genome shotgun (WGS) entry which is preliminary data.</text>
</comment>
<dbReference type="InterPro" id="IPR000073">
    <property type="entry name" value="AB_hydrolase_1"/>
</dbReference>
<dbReference type="Pfam" id="PF12697">
    <property type="entry name" value="Abhydrolase_6"/>
    <property type="match status" value="1"/>
</dbReference>
<feature type="domain" description="AB hydrolase-1" evidence="2">
    <location>
        <begin position="104"/>
        <end position="328"/>
    </location>
</feature>
<evidence type="ECO:0000313" key="4">
    <source>
        <dbReference type="Proteomes" id="UP001165565"/>
    </source>
</evidence>
<keyword evidence="3" id="KW-0378">Hydrolase</keyword>
<dbReference type="RefSeq" id="WP_265268798.1">
    <property type="nucleotide sequence ID" value="NZ_JANFAV010000005.1"/>
</dbReference>
<reference evidence="3" key="1">
    <citation type="submission" date="2022-06" db="EMBL/GenBank/DDBJ databases">
        <title>Sphingomonas sp. nov. isolated from rhizosphere soil of tomato.</title>
        <authorList>
            <person name="Dong H."/>
            <person name="Gao R."/>
        </authorList>
    </citation>
    <scope>NUCLEOTIDE SEQUENCE</scope>
    <source>
        <strain evidence="3">MMSM24</strain>
    </source>
</reference>
<dbReference type="SUPFAM" id="SSF53474">
    <property type="entry name" value="alpha/beta-Hydrolases"/>
    <property type="match status" value="1"/>
</dbReference>
<dbReference type="GO" id="GO:0016787">
    <property type="term" value="F:hydrolase activity"/>
    <property type="evidence" value="ECO:0007669"/>
    <property type="project" value="UniProtKB-KW"/>
</dbReference>
<dbReference type="Gene3D" id="3.40.50.1820">
    <property type="entry name" value="alpha/beta hydrolase"/>
    <property type="match status" value="1"/>
</dbReference>
<dbReference type="PANTHER" id="PTHR36837">
    <property type="entry name" value="POLY(3-HYDROXYALKANOATE) POLYMERASE SUBUNIT PHAC"/>
    <property type="match status" value="1"/>
</dbReference>
<protein>
    <submittedName>
        <fullName evidence="3">Alpha/beta fold hydrolase</fullName>
    </submittedName>
</protein>
<accession>A0AA41ZDW0</accession>
<evidence type="ECO:0000256" key="1">
    <source>
        <dbReference type="SAM" id="MobiDB-lite"/>
    </source>
</evidence>
<dbReference type="PANTHER" id="PTHR36837:SF4">
    <property type="entry name" value="BLR0908 PROTEIN"/>
    <property type="match status" value="1"/>
</dbReference>
<evidence type="ECO:0000313" key="3">
    <source>
        <dbReference type="EMBL" id="MCW6535104.1"/>
    </source>
</evidence>
<keyword evidence="4" id="KW-1185">Reference proteome</keyword>
<organism evidence="3 4">
    <name type="scientific">Sphingomonas lycopersici</name>
    <dbReference type="NCBI Taxonomy" id="2951807"/>
    <lineage>
        <taxon>Bacteria</taxon>
        <taxon>Pseudomonadati</taxon>
        <taxon>Pseudomonadota</taxon>
        <taxon>Alphaproteobacteria</taxon>
        <taxon>Sphingomonadales</taxon>
        <taxon>Sphingomonadaceae</taxon>
        <taxon>Sphingomonas</taxon>
    </lineage>
</organism>
<dbReference type="InterPro" id="IPR029058">
    <property type="entry name" value="AB_hydrolase_fold"/>
</dbReference>
<name>A0AA41ZDW0_9SPHN</name>